<dbReference type="Pfam" id="PF00756">
    <property type="entry name" value="Esterase"/>
    <property type="match status" value="1"/>
</dbReference>
<accession>A0AA90TWH4</accession>
<dbReference type="InterPro" id="IPR000801">
    <property type="entry name" value="Esterase-like"/>
</dbReference>
<proteinExistence type="predicted"/>
<dbReference type="InterPro" id="IPR029058">
    <property type="entry name" value="AB_hydrolase_fold"/>
</dbReference>
<keyword evidence="2" id="KW-1185">Reference proteome</keyword>
<evidence type="ECO:0000313" key="1">
    <source>
        <dbReference type="EMBL" id="MDQ6600762.1"/>
    </source>
</evidence>
<dbReference type="RefSeq" id="WP_308914411.1">
    <property type="nucleotide sequence ID" value="NZ_JAVGVR010000002.1"/>
</dbReference>
<dbReference type="AlphaFoldDB" id="A0AA90TWH4"/>
<evidence type="ECO:0000313" key="2">
    <source>
        <dbReference type="Proteomes" id="UP001178888"/>
    </source>
</evidence>
<name>A0AA90TWH4_9BACI</name>
<dbReference type="InterPro" id="IPR050583">
    <property type="entry name" value="Mycobacterial_A85_antigen"/>
</dbReference>
<dbReference type="Gene3D" id="3.40.50.1820">
    <property type="entry name" value="alpha/beta hydrolase"/>
    <property type="match status" value="1"/>
</dbReference>
<dbReference type="PANTHER" id="PTHR48098">
    <property type="entry name" value="ENTEROCHELIN ESTERASE-RELATED"/>
    <property type="match status" value="1"/>
</dbReference>
<sequence length="270" mass="31163">MNQLAISQVNFYSKALKREVTFNALLPLDRTDMFGHENTEERPFKALYLLHGYSGNYLDWLSLSRIRELSHKYNIAVFMPSGENSFYLDDNDKGELFGEYIGNELVMFTRKMFPLSTKREDTFIGGLSMGGYGAIRNGLKYAGNFSRIIALSSAIITYRIAGISTDYKDEVADYNYYRRVFGDLNLLMGSDRDPEALVLKLIKTKVEIPEIYMACGTEDFLLDVNQKFHDFLVSKKVNVIYRETKGDHTFDFWNNYIEKAIVWATHNSEN</sequence>
<dbReference type="GO" id="GO:0016787">
    <property type="term" value="F:hydrolase activity"/>
    <property type="evidence" value="ECO:0007669"/>
    <property type="project" value="UniProtKB-KW"/>
</dbReference>
<dbReference type="PANTHER" id="PTHR48098:SF1">
    <property type="entry name" value="DIACYLGLYCEROL ACYLTRANSFERASE_MYCOLYLTRANSFERASE AG85A"/>
    <property type="match status" value="1"/>
</dbReference>
<dbReference type="Proteomes" id="UP001178888">
    <property type="component" value="Unassembled WGS sequence"/>
</dbReference>
<reference evidence="1" key="1">
    <citation type="submission" date="2023-08" db="EMBL/GenBank/DDBJ databases">
        <title>Nitrogen cycling bacteria in agricultural field soils.</title>
        <authorList>
            <person name="Jang J."/>
        </authorList>
    </citation>
    <scope>NUCLEOTIDE SEQUENCE</scope>
    <source>
        <strain evidence="1">PS3-36</strain>
    </source>
</reference>
<dbReference type="EMBL" id="JAVGVR010000002">
    <property type="protein sequence ID" value="MDQ6600762.1"/>
    <property type="molecule type" value="Genomic_DNA"/>
</dbReference>
<dbReference type="SUPFAM" id="SSF53474">
    <property type="entry name" value="alpha/beta-Hydrolases"/>
    <property type="match status" value="1"/>
</dbReference>
<comment type="caution">
    <text evidence="1">The sequence shown here is derived from an EMBL/GenBank/DDBJ whole genome shotgun (WGS) entry which is preliminary data.</text>
</comment>
<keyword evidence="1" id="KW-0378">Hydrolase</keyword>
<gene>
    <name evidence="1" type="ORF">RCG21_31555</name>
</gene>
<protein>
    <submittedName>
        <fullName evidence="1">Alpha/beta hydrolase-fold protein</fullName>
    </submittedName>
</protein>
<organism evidence="1 2">
    <name type="scientific">Bacillus salipaludis</name>
    <dbReference type="NCBI Taxonomy" id="2547811"/>
    <lineage>
        <taxon>Bacteria</taxon>
        <taxon>Bacillati</taxon>
        <taxon>Bacillota</taxon>
        <taxon>Bacilli</taxon>
        <taxon>Bacillales</taxon>
        <taxon>Bacillaceae</taxon>
        <taxon>Bacillus</taxon>
    </lineage>
</organism>
<dbReference type="GO" id="GO:0016747">
    <property type="term" value="F:acyltransferase activity, transferring groups other than amino-acyl groups"/>
    <property type="evidence" value="ECO:0007669"/>
    <property type="project" value="TreeGrafter"/>
</dbReference>